<proteinExistence type="predicted"/>
<gene>
    <name evidence="1" type="ORF">Patl1_32145</name>
</gene>
<protein>
    <submittedName>
        <fullName evidence="1">Uncharacterized protein</fullName>
    </submittedName>
</protein>
<evidence type="ECO:0000313" key="2">
    <source>
        <dbReference type="Proteomes" id="UP001164250"/>
    </source>
</evidence>
<accession>A0ACC1AQL1</accession>
<name>A0ACC1AQL1_9ROSI</name>
<comment type="caution">
    <text evidence="1">The sequence shown here is derived from an EMBL/GenBank/DDBJ whole genome shotgun (WGS) entry which is preliminary data.</text>
</comment>
<keyword evidence="2" id="KW-1185">Reference proteome</keyword>
<dbReference type="Proteomes" id="UP001164250">
    <property type="component" value="Chromosome 9"/>
</dbReference>
<organism evidence="1 2">
    <name type="scientific">Pistacia atlantica</name>
    <dbReference type="NCBI Taxonomy" id="434234"/>
    <lineage>
        <taxon>Eukaryota</taxon>
        <taxon>Viridiplantae</taxon>
        <taxon>Streptophyta</taxon>
        <taxon>Embryophyta</taxon>
        <taxon>Tracheophyta</taxon>
        <taxon>Spermatophyta</taxon>
        <taxon>Magnoliopsida</taxon>
        <taxon>eudicotyledons</taxon>
        <taxon>Gunneridae</taxon>
        <taxon>Pentapetalae</taxon>
        <taxon>rosids</taxon>
        <taxon>malvids</taxon>
        <taxon>Sapindales</taxon>
        <taxon>Anacardiaceae</taxon>
        <taxon>Pistacia</taxon>
    </lineage>
</organism>
<sequence>MSPGHQIPMIDMTRLLAAHGVKATIITTPLNKSRFHSIINRDVIDQQLPISLLTSDFPFAAANLPPNCQNLDALPSRDLSYKLSKAIMMMQPQADDLIR</sequence>
<dbReference type="EMBL" id="CM047905">
    <property type="protein sequence ID" value="KAJ0088951.1"/>
    <property type="molecule type" value="Genomic_DNA"/>
</dbReference>
<reference evidence="2" key="1">
    <citation type="journal article" date="2023" name="G3 (Bethesda)">
        <title>Genome assembly and association tests identify interacting loci associated with vigor, precocity, and sex in interspecific pistachio rootstocks.</title>
        <authorList>
            <person name="Palmer W."/>
            <person name="Jacygrad E."/>
            <person name="Sagayaradj S."/>
            <person name="Cavanaugh K."/>
            <person name="Han R."/>
            <person name="Bertier L."/>
            <person name="Beede B."/>
            <person name="Kafkas S."/>
            <person name="Golino D."/>
            <person name="Preece J."/>
            <person name="Michelmore R."/>
        </authorList>
    </citation>
    <scope>NUCLEOTIDE SEQUENCE [LARGE SCALE GENOMIC DNA]</scope>
</reference>
<evidence type="ECO:0000313" key="1">
    <source>
        <dbReference type="EMBL" id="KAJ0088951.1"/>
    </source>
</evidence>